<dbReference type="AlphaFoldDB" id="A0AAD4MN19"/>
<dbReference type="Proteomes" id="UP001201812">
    <property type="component" value="Unassembled WGS sequence"/>
</dbReference>
<keyword evidence="2" id="KW-1185">Reference proteome</keyword>
<comment type="caution">
    <text evidence="1">The sequence shown here is derived from an EMBL/GenBank/DDBJ whole genome shotgun (WGS) entry which is preliminary data.</text>
</comment>
<accession>A0AAD4MN19</accession>
<name>A0AAD4MN19_9BILA</name>
<reference evidence="1" key="1">
    <citation type="submission" date="2022-01" db="EMBL/GenBank/DDBJ databases">
        <title>Genome Sequence Resource for Two Populations of Ditylenchus destructor, the Migratory Endoparasitic Phytonematode.</title>
        <authorList>
            <person name="Zhang H."/>
            <person name="Lin R."/>
            <person name="Xie B."/>
        </authorList>
    </citation>
    <scope>NUCLEOTIDE SEQUENCE</scope>
    <source>
        <strain evidence="1">BazhouSP</strain>
    </source>
</reference>
<dbReference type="EMBL" id="JAKKPZ010000185">
    <property type="protein sequence ID" value="KAI1699292.1"/>
    <property type="molecule type" value="Genomic_DNA"/>
</dbReference>
<organism evidence="1 2">
    <name type="scientific">Ditylenchus destructor</name>
    <dbReference type="NCBI Taxonomy" id="166010"/>
    <lineage>
        <taxon>Eukaryota</taxon>
        <taxon>Metazoa</taxon>
        <taxon>Ecdysozoa</taxon>
        <taxon>Nematoda</taxon>
        <taxon>Chromadorea</taxon>
        <taxon>Rhabditida</taxon>
        <taxon>Tylenchina</taxon>
        <taxon>Tylenchomorpha</taxon>
        <taxon>Sphaerularioidea</taxon>
        <taxon>Anguinidae</taxon>
        <taxon>Anguininae</taxon>
        <taxon>Ditylenchus</taxon>
    </lineage>
</organism>
<evidence type="ECO:0000313" key="2">
    <source>
        <dbReference type="Proteomes" id="UP001201812"/>
    </source>
</evidence>
<proteinExistence type="predicted"/>
<evidence type="ECO:0000313" key="1">
    <source>
        <dbReference type="EMBL" id="KAI1699292.1"/>
    </source>
</evidence>
<protein>
    <submittedName>
        <fullName evidence="1">Uncharacterized protein</fullName>
    </submittedName>
</protein>
<gene>
    <name evidence="1" type="ORF">DdX_17422</name>
</gene>
<sequence>MRFNPDNSLTGERLSLFGHDAGMGRGVRLWRRIVTDKYYFQQAFSAMMAGRYRDIAEGFDYDFYDVKYNNVKNEYYGPDCFSYVLIRESTRPPLLSTH</sequence>